<feature type="compositionally biased region" description="Polar residues" evidence="1">
    <location>
        <begin position="115"/>
        <end position="124"/>
    </location>
</feature>
<evidence type="ECO:0000313" key="3">
    <source>
        <dbReference type="Proteomes" id="UP000095192"/>
    </source>
</evidence>
<organism evidence="2 3">
    <name type="scientific">Cyclospora cayetanensis</name>
    <dbReference type="NCBI Taxonomy" id="88456"/>
    <lineage>
        <taxon>Eukaryota</taxon>
        <taxon>Sar</taxon>
        <taxon>Alveolata</taxon>
        <taxon>Apicomplexa</taxon>
        <taxon>Conoidasida</taxon>
        <taxon>Coccidia</taxon>
        <taxon>Eucoccidiorida</taxon>
        <taxon>Eimeriorina</taxon>
        <taxon>Eimeriidae</taxon>
        <taxon>Cyclospora</taxon>
    </lineage>
</organism>
<feature type="region of interest" description="Disordered" evidence="1">
    <location>
        <begin position="58"/>
        <end position="97"/>
    </location>
</feature>
<evidence type="ECO:0000313" key="2">
    <source>
        <dbReference type="EMBL" id="OEH78318.1"/>
    </source>
</evidence>
<accession>A0A1D3D4F5</accession>
<comment type="caution">
    <text evidence="2">The sequence shown here is derived from an EMBL/GenBank/DDBJ whole genome shotgun (WGS) entry which is preliminary data.</text>
</comment>
<dbReference type="InParanoid" id="A0A1D3D4F5"/>
<sequence>MAANLRALADLRRRAAKSLSEVSTSPPLGESGSNMEQQHPLKDSVALRAALRLRVMKRKLQQHASGKDALPGDDQVKQHKAAQQQHEQQRSAPLDSAAALEAAQAAVARVLAAKTSSQANSETPATLAAAHKGEDSAPHAGGREAATAAGEKAEAGRGEANCREASSLVLDSRCFNRWRTWTEAPRFYLGILRQRRKMAARCRDSALAEPCSRLEGA</sequence>
<dbReference type="VEuPathDB" id="ToxoDB:cyc_06539"/>
<name>A0A1D3D4F5_9EIME</name>
<feature type="region of interest" description="Disordered" evidence="1">
    <location>
        <begin position="1"/>
        <end position="42"/>
    </location>
</feature>
<feature type="compositionally biased region" description="Polar residues" evidence="1">
    <location>
        <begin position="20"/>
        <end position="37"/>
    </location>
</feature>
<keyword evidence="3" id="KW-1185">Reference proteome</keyword>
<feature type="region of interest" description="Disordered" evidence="1">
    <location>
        <begin position="115"/>
        <end position="161"/>
    </location>
</feature>
<dbReference type="AlphaFoldDB" id="A0A1D3D4F5"/>
<gene>
    <name evidence="2" type="ORF">cyc_06539</name>
</gene>
<dbReference type="EMBL" id="JROU02000782">
    <property type="protein sequence ID" value="OEH78318.1"/>
    <property type="molecule type" value="Genomic_DNA"/>
</dbReference>
<evidence type="ECO:0000256" key="1">
    <source>
        <dbReference type="SAM" id="MobiDB-lite"/>
    </source>
</evidence>
<reference evidence="2 3" key="1">
    <citation type="journal article" date="2016" name="BMC Genomics">
        <title>Comparative genomics reveals Cyclospora cayetanensis possesses coccidia-like metabolism and invasion components but unique surface antigens.</title>
        <authorList>
            <person name="Liu S."/>
            <person name="Wang L."/>
            <person name="Zheng H."/>
            <person name="Xu Z."/>
            <person name="Roellig D.M."/>
            <person name="Li N."/>
            <person name="Frace M.A."/>
            <person name="Tang K."/>
            <person name="Arrowood M.J."/>
            <person name="Moss D.M."/>
            <person name="Zhang L."/>
            <person name="Feng Y."/>
            <person name="Xiao L."/>
        </authorList>
    </citation>
    <scope>NUCLEOTIDE SEQUENCE [LARGE SCALE GENOMIC DNA]</scope>
    <source>
        <strain evidence="2 3">CHN_HEN01</strain>
    </source>
</reference>
<feature type="compositionally biased region" description="Basic and acidic residues" evidence="1">
    <location>
        <begin position="151"/>
        <end position="161"/>
    </location>
</feature>
<protein>
    <submittedName>
        <fullName evidence="2">Uncharacterized protein</fullName>
    </submittedName>
</protein>
<proteinExistence type="predicted"/>
<dbReference type="Proteomes" id="UP000095192">
    <property type="component" value="Unassembled WGS sequence"/>
</dbReference>